<proteinExistence type="predicted"/>
<keyword evidence="1" id="KW-0813">Transport</keyword>
<accession>A0ABW7CAA0</accession>
<organism evidence="5 6">
    <name type="scientific">Limnothrix redekei LRLZ20PSL1</name>
    <dbReference type="NCBI Taxonomy" id="3112953"/>
    <lineage>
        <taxon>Bacteria</taxon>
        <taxon>Bacillati</taxon>
        <taxon>Cyanobacteriota</taxon>
        <taxon>Cyanophyceae</taxon>
        <taxon>Pseudanabaenales</taxon>
        <taxon>Pseudanabaenaceae</taxon>
        <taxon>Limnothrix</taxon>
    </lineage>
</organism>
<dbReference type="EMBL" id="JAZAQF010000028">
    <property type="protein sequence ID" value="MFG3817070.1"/>
    <property type="molecule type" value="Genomic_DNA"/>
</dbReference>
<sequence>MYVLIGGAGMMGLRLAQQLLELGHTVAVIDKDPLACRFAREQIGVMAFEGSAVSTAVLLEAGIRQANAVVAALRDDALNLALITLSKSYGIAHTVVRMLDREFLDAYRLAGASHIISTIDLAVATMANAIEYPEVESMMHFEQGQVEVLKLPIPNDCYVVDRTVAQIAQDPDFPTGSLIIGYQSHACSNLEIPNGQTVLKAGSTILVVTRPELVRPMIKYLGLTASHRSETEASDLNL</sequence>
<evidence type="ECO:0000259" key="4">
    <source>
        <dbReference type="PROSITE" id="PS51202"/>
    </source>
</evidence>
<keyword evidence="6" id="KW-1185">Reference proteome</keyword>
<evidence type="ECO:0000313" key="5">
    <source>
        <dbReference type="EMBL" id="MFG3817070.1"/>
    </source>
</evidence>
<evidence type="ECO:0000259" key="3">
    <source>
        <dbReference type="PROSITE" id="PS51201"/>
    </source>
</evidence>
<dbReference type="PANTHER" id="PTHR43833:SF5">
    <property type="entry name" value="TRK SYSTEM POTASSIUM UPTAKE PROTEIN TRKA"/>
    <property type="match status" value="1"/>
</dbReference>
<evidence type="ECO:0000256" key="1">
    <source>
        <dbReference type="ARBA" id="ARBA00022448"/>
    </source>
</evidence>
<dbReference type="InterPro" id="IPR036291">
    <property type="entry name" value="NAD(P)-bd_dom_sf"/>
</dbReference>
<feature type="domain" description="RCK C-terminal" evidence="4">
    <location>
        <begin position="136"/>
        <end position="224"/>
    </location>
</feature>
<evidence type="ECO:0000313" key="6">
    <source>
        <dbReference type="Proteomes" id="UP001604335"/>
    </source>
</evidence>
<dbReference type="InterPro" id="IPR036721">
    <property type="entry name" value="RCK_C_sf"/>
</dbReference>
<name>A0ABW7CAA0_9CYAN</name>
<keyword evidence="2" id="KW-0406">Ion transport</keyword>
<dbReference type="InterPro" id="IPR003148">
    <property type="entry name" value="RCK_N"/>
</dbReference>
<protein>
    <submittedName>
        <fullName evidence="5">TrkA family potassium uptake protein</fullName>
    </submittedName>
</protein>
<dbReference type="SUPFAM" id="SSF116726">
    <property type="entry name" value="TrkA C-terminal domain-like"/>
    <property type="match status" value="1"/>
</dbReference>
<dbReference type="InterPro" id="IPR050721">
    <property type="entry name" value="Trk_Ktr_HKT_K-transport"/>
</dbReference>
<comment type="caution">
    <text evidence="5">The sequence shown here is derived from an EMBL/GenBank/DDBJ whole genome shotgun (WGS) entry which is preliminary data.</text>
</comment>
<dbReference type="PROSITE" id="PS51202">
    <property type="entry name" value="RCK_C"/>
    <property type="match status" value="1"/>
</dbReference>
<dbReference type="SUPFAM" id="SSF51735">
    <property type="entry name" value="NAD(P)-binding Rossmann-fold domains"/>
    <property type="match status" value="1"/>
</dbReference>
<dbReference type="InterPro" id="IPR006037">
    <property type="entry name" value="RCK_C"/>
</dbReference>
<dbReference type="Pfam" id="PF02254">
    <property type="entry name" value="TrkA_N"/>
    <property type="match status" value="1"/>
</dbReference>
<dbReference type="Proteomes" id="UP001604335">
    <property type="component" value="Unassembled WGS sequence"/>
</dbReference>
<dbReference type="PANTHER" id="PTHR43833">
    <property type="entry name" value="POTASSIUM CHANNEL PROTEIN 2-RELATED-RELATED"/>
    <property type="match status" value="1"/>
</dbReference>
<reference evidence="6" key="1">
    <citation type="journal article" date="2024" name="Algal Res.">
        <title>Biochemical, toxicological and genomic investigation of a high-biomass producing Limnothrix strain isolated from Italian shallow drinking water reservoir.</title>
        <authorList>
            <person name="Simonazzi M."/>
            <person name="Shishido T.K."/>
            <person name="Delbaje E."/>
            <person name="Wahlsten M."/>
            <person name="Fewer D.P."/>
            <person name="Sivonen K."/>
            <person name="Pezzolesi L."/>
            <person name="Pistocchi R."/>
        </authorList>
    </citation>
    <scope>NUCLEOTIDE SEQUENCE [LARGE SCALE GENOMIC DNA]</scope>
    <source>
        <strain evidence="6">LRLZ20PSL1</strain>
    </source>
</reference>
<dbReference type="PROSITE" id="PS51201">
    <property type="entry name" value="RCK_N"/>
    <property type="match status" value="1"/>
</dbReference>
<dbReference type="Pfam" id="PF02080">
    <property type="entry name" value="TrkA_C"/>
    <property type="match status" value="1"/>
</dbReference>
<dbReference type="RefSeq" id="WP_393011117.1">
    <property type="nucleotide sequence ID" value="NZ_JAZAQF010000028.1"/>
</dbReference>
<evidence type="ECO:0000256" key="2">
    <source>
        <dbReference type="ARBA" id="ARBA00023065"/>
    </source>
</evidence>
<feature type="domain" description="RCK N-terminal" evidence="3">
    <location>
        <begin position="1"/>
        <end position="116"/>
    </location>
</feature>
<dbReference type="Gene3D" id="3.40.50.720">
    <property type="entry name" value="NAD(P)-binding Rossmann-like Domain"/>
    <property type="match status" value="1"/>
</dbReference>
<gene>
    <name evidence="5" type="ORF">VPK24_05435</name>
</gene>
<dbReference type="Gene3D" id="3.30.70.1450">
    <property type="entry name" value="Regulator of K+ conductance, C-terminal domain"/>
    <property type="match status" value="1"/>
</dbReference>